<protein>
    <submittedName>
        <fullName evidence="2">Uncharacterized protein</fullName>
    </submittedName>
</protein>
<evidence type="ECO:0000313" key="3">
    <source>
        <dbReference type="Proteomes" id="UP000249066"/>
    </source>
</evidence>
<keyword evidence="1" id="KW-0812">Transmembrane</keyword>
<keyword evidence="1" id="KW-0472">Membrane</keyword>
<dbReference type="EMBL" id="QFNN01000005">
    <property type="protein sequence ID" value="PZO91732.1"/>
    <property type="molecule type" value="Genomic_DNA"/>
</dbReference>
<dbReference type="AlphaFoldDB" id="A0A2W5AEJ7"/>
<sequence>MLLLARLLLLVPSIVAGWFVSREDPRFWVIALVVALTFMALSIIAGIYAPALRFWPSRRK</sequence>
<name>A0A2W5AEJ7_9SPHN</name>
<dbReference type="Proteomes" id="UP000249066">
    <property type="component" value="Unassembled WGS sequence"/>
</dbReference>
<feature type="transmembrane region" description="Helical" evidence="1">
    <location>
        <begin position="27"/>
        <end position="51"/>
    </location>
</feature>
<evidence type="ECO:0000313" key="2">
    <source>
        <dbReference type="EMBL" id="PZO91732.1"/>
    </source>
</evidence>
<gene>
    <name evidence="2" type="ORF">DI623_02175</name>
</gene>
<organism evidence="2 3">
    <name type="scientific">Sphingomonas sanxanigenens</name>
    <dbReference type="NCBI Taxonomy" id="397260"/>
    <lineage>
        <taxon>Bacteria</taxon>
        <taxon>Pseudomonadati</taxon>
        <taxon>Pseudomonadota</taxon>
        <taxon>Alphaproteobacteria</taxon>
        <taxon>Sphingomonadales</taxon>
        <taxon>Sphingomonadaceae</taxon>
        <taxon>Sphingomonas</taxon>
    </lineage>
</organism>
<proteinExistence type="predicted"/>
<keyword evidence="1" id="KW-1133">Transmembrane helix</keyword>
<accession>A0A2W5AEJ7</accession>
<comment type="caution">
    <text evidence="2">The sequence shown here is derived from an EMBL/GenBank/DDBJ whole genome shotgun (WGS) entry which is preliminary data.</text>
</comment>
<evidence type="ECO:0000256" key="1">
    <source>
        <dbReference type="SAM" id="Phobius"/>
    </source>
</evidence>
<reference evidence="2 3" key="1">
    <citation type="submission" date="2017-08" db="EMBL/GenBank/DDBJ databases">
        <title>Infants hospitalized years apart are colonized by the same room-sourced microbial strains.</title>
        <authorList>
            <person name="Brooks B."/>
            <person name="Olm M.R."/>
            <person name="Firek B.A."/>
            <person name="Baker R."/>
            <person name="Thomas B.C."/>
            <person name="Morowitz M.J."/>
            <person name="Banfield J.F."/>
        </authorList>
    </citation>
    <scope>NUCLEOTIDE SEQUENCE [LARGE SCALE GENOMIC DNA]</scope>
    <source>
        <strain evidence="2">S2_018_000_R2_101</strain>
    </source>
</reference>